<dbReference type="InterPro" id="IPR036282">
    <property type="entry name" value="Glutathione-S-Trfase_C_sf"/>
</dbReference>
<feature type="transmembrane region" description="Helical" evidence="19">
    <location>
        <begin position="62"/>
        <end position="82"/>
    </location>
</feature>
<dbReference type="PROSITE" id="PS50404">
    <property type="entry name" value="GST_NTER"/>
    <property type="match status" value="1"/>
</dbReference>
<dbReference type="GO" id="GO:0050220">
    <property type="term" value="F:prostaglandin-E synthase activity"/>
    <property type="evidence" value="ECO:0007669"/>
    <property type="project" value="UniProtKB-EC"/>
</dbReference>
<dbReference type="InterPro" id="IPR034334">
    <property type="entry name" value="PGES2"/>
</dbReference>
<evidence type="ECO:0000256" key="5">
    <source>
        <dbReference type="ARBA" id="ARBA00022501"/>
    </source>
</evidence>
<evidence type="ECO:0000256" key="10">
    <source>
        <dbReference type="ARBA" id="ARBA00022989"/>
    </source>
</evidence>
<evidence type="ECO:0000256" key="3">
    <source>
        <dbReference type="ARBA" id="ARBA00012203"/>
    </source>
</evidence>
<dbReference type="Gene3D" id="3.40.30.10">
    <property type="entry name" value="Glutaredoxin"/>
    <property type="match status" value="1"/>
</dbReference>
<keyword evidence="13" id="KW-0275">Fatty acid biosynthesis</keyword>
<evidence type="ECO:0000256" key="11">
    <source>
        <dbReference type="ARBA" id="ARBA00023098"/>
    </source>
</evidence>
<protein>
    <recommendedName>
        <fullName evidence="4">Prostaglandin E synthase 2</fullName>
        <ecNumber evidence="3">5.3.99.3</ecNumber>
    </recommendedName>
    <alternativeName>
        <fullName evidence="17">Microsomal prostaglandin E synthase 2</fullName>
    </alternativeName>
</protein>
<proteinExistence type="inferred from homology"/>
<dbReference type="PANTHER" id="PTHR12782:SF5">
    <property type="entry name" value="PROSTAGLANDIN E SYNTHASE 2"/>
    <property type="match status" value="1"/>
</dbReference>
<comment type="pathway">
    <text evidence="1">Lipid metabolism; prostaglandin biosynthesis.</text>
</comment>
<evidence type="ECO:0000256" key="17">
    <source>
        <dbReference type="ARBA" id="ARBA00031041"/>
    </source>
</evidence>
<keyword evidence="11" id="KW-0443">Lipid metabolism</keyword>
<keyword evidence="9" id="KW-0276">Fatty acid metabolism</keyword>
<dbReference type="CDD" id="cd03197">
    <property type="entry name" value="GST_C_mPGES2"/>
    <property type="match status" value="1"/>
</dbReference>
<evidence type="ECO:0000313" key="21">
    <source>
        <dbReference type="EMBL" id="KAB7503890.1"/>
    </source>
</evidence>
<dbReference type="SUPFAM" id="SSF47616">
    <property type="entry name" value="GST C-terminal domain-like"/>
    <property type="match status" value="1"/>
</dbReference>
<keyword evidence="14" id="KW-0413">Isomerase</keyword>
<keyword evidence="12 19" id="KW-0472">Membrane</keyword>
<comment type="similarity">
    <text evidence="2">Belongs to the GST superfamily.</text>
</comment>
<accession>A0A5N5TG27</accession>
<evidence type="ECO:0000256" key="8">
    <source>
        <dbReference type="ARBA" id="ARBA00022692"/>
    </source>
</evidence>
<evidence type="ECO:0000256" key="14">
    <source>
        <dbReference type="ARBA" id="ARBA00023235"/>
    </source>
</evidence>
<evidence type="ECO:0000256" key="16">
    <source>
        <dbReference type="ARBA" id="ARBA00023931"/>
    </source>
</evidence>
<dbReference type="InterPro" id="IPR040079">
    <property type="entry name" value="Glutathione_S-Trfase"/>
</dbReference>
<evidence type="ECO:0000256" key="1">
    <source>
        <dbReference type="ARBA" id="ARBA00004702"/>
    </source>
</evidence>
<dbReference type="SFLD" id="SFLDG01182">
    <property type="entry name" value="Prostaglandin_E_synthase_like"/>
    <property type="match status" value="1"/>
</dbReference>
<comment type="caution">
    <text evidence="21">The sequence shown here is derived from an EMBL/GenBank/DDBJ whole genome shotgun (WGS) entry which is preliminary data.</text>
</comment>
<evidence type="ECO:0000256" key="7">
    <source>
        <dbReference type="ARBA" id="ARBA00022585"/>
    </source>
</evidence>
<evidence type="ECO:0000256" key="9">
    <source>
        <dbReference type="ARBA" id="ARBA00022832"/>
    </source>
</evidence>
<keyword evidence="8 19" id="KW-0812">Transmembrane</keyword>
<dbReference type="SFLD" id="SFLDS00019">
    <property type="entry name" value="Glutathione_Transferase_(cytos"/>
    <property type="match status" value="1"/>
</dbReference>
<evidence type="ECO:0000256" key="6">
    <source>
        <dbReference type="ARBA" id="ARBA00022516"/>
    </source>
</evidence>
<dbReference type="GO" id="GO:0001516">
    <property type="term" value="P:prostaglandin biosynthetic process"/>
    <property type="evidence" value="ECO:0007669"/>
    <property type="project" value="UniProtKB-UniPathway"/>
</dbReference>
<keyword evidence="10 19" id="KW-1133">Transmembrane helix</keyword>
<dbReference type="OrthoDB" id="423541at2759"/>
<dbReference type="SFLD" id="SFLDG01203">
    <property type="entry name" value="Prostaglandin_E_synthase_like1"/>
    <property type="match status" value="1"/>
</dbReference>
<evidence type="ECO:0000256" key="13">
    <source>
        <dbReference type="ARBA" id="ARBA00023160"/>
    </source>
</evidence>
<dbReference type="Proteomes" id="UP000326759">
    <property type="component" value="Unassembled WGS sequence"/>
</dbReference>
<evidence type="ECO:0000256" key="15">
    <source>
        <dbReference type="ARBA" id="ARBA00023930"/>
    </source>
</evidence>
<dbReference type="Gene3D" id="1.20.1050.10">
    <property type="match status" value="1"/>
</dbReference>
<dbReference type="GO" id="GO:0012505">
    <property type="term" value="C:endomembrane system"/>
    <property type="evidence" value="ECO:0007669"/>
    <property type="project" value="UniProtKB-SubCell"/>
</dbReference>
<dbReference type="PROSITE" id="PS51354">
    <property type="entry name" value="GLUTAREDOXIN_2"/>
    <property type="match status" value="1"/>
</dbReference>
<evidence type="ECO:0000256" key="2">
    <source>
        <dbReference type="ARBA" id="ARBA00007409"/>
    </source>
</evidence>
<comment type="catalytic activity">
    <reaction evidence="15">
        <text>prostaglandin H2 = (12S)-hydroxy-(5Z,8E,10E)-heptadecatrienoate + malonaldehyde</text>
        <dbReference type="Rhea" id="RHEA:48644"/>
        <dbReference type="ChEBI" id="CHEBI:57405"/>
        <dbReference type="ChEBI" id="CHEBI:90694"/>
        <dbReference type="ChEBI" id="CHEBI:566274"/>
    </reaction>
    <physiologicalReaction direction="left-to-right" evidence="15">
        <dbReference type="Rhea" id="RHEA:48645"/>
    </physiologicalReaction>
</comment>
<dbReference type="EMBL" id="SEYY01004253">
    <property type="protein sequence ID" value="KAB7503890.1"/>
    <property type="molecule type" value="Genomic_DNA"/>
</dbReference>
<evidence type="ECO:0000256" key="12">
    <source>
        <dbReference type="ARBA" id="ARBA00023136"/>
    </source>
</evidence>
<dbReference type="EC" id="5.3.99.3" evidence="3"/>
<dbReference type="GO" id="GO:0005739">
    <property type="term" value="C:mitochondrion"/>
    <property type="evidence" value="ECO:0007669"/>
    <property type="project" value="TreeGrafter"/>
</dbReference>
<organism evidence="21 22">
    <name type="scientific">Armadillidium nasatum</name>
    <dbReference type="NCBI Taxonomy" id="96803"/>
    <lineage>
        <taxon>Eukaryota</taxon>
        <taxon>Metazoa</taxon>
        <taxon>Ecdysozoa</taxon>
        <taxon>Arthropoda</taxon>
        <taxon>Crustacea</taxon>
        <taxon>Multicrustacea</taxon>
        <taxon>Malacostraca</taxon>
        <taxon>Eumalacostraca</taxon>
        <taxon>Peracarida</taxon>
        <taxon>Isopoda</taxon>
        <taxon>Oniscidea</taxon>
        <taxon>Crinocheta</taxon>
        <taxon>Armadillidiidae</taxon>
        <taxon>Armadillidium</taxon>
    </lineage>
</organism>
<dbReference type="InterPro" id="IPR036249">
    <property type="entry name" value="Thioredoxin-like_sf"/>
</dbReference>
<dbReference type="InterPro" id="IPR034335">
    <property type="entry name" value="PGES2_C"/>
</dbReference>
<keyword evidence="6" id="KW-0444">Lipid biosynthesis</keyword>
<keyword evidence="22" id="KW-1185">Reference proteome</keyword>
<evidence type="ECO:0000313" key="22">
    <source>
        <dbReference type="Proteomes" id="UP000326759"/>
    </source>
</evidence>
<comment type="catalytic activity">
    <reaction evidence="16">
        <text>prostaglandin H2 = prostaglandin E2</text>
        <dbReference type="Rhea" id="RHEA:12893"/>
        <dbReference type="ChEBI" id="CHEBI:57405"/>
        <dbReference type="ChEBI" id="CHEBI:606564"/>
        <dbReference type="EC" id="5.3.99.3"/>
    </reaction>
    <physiologicalReaction direction="left-to-right" evidence="16">
        <dbReference type="Rhea" id="RHEA:12894"/>
    </physiologicalReaction>
</comment>
<keyword evidence="7" id="KW-0643">Prostaglandin biosynthesis</keyword>
<dbReference type="InterPro" id="IPR011767">
    <property type="entry name" value="GLR_AS"/>
</dbReference>
<dbReference type="UniPathway" id="UPA00662"/>
<name>A0A5N5TG27_9CRUS</name>
<dbReference type="PANTHER" id="PTHR12782">
    <property type="entry name" value="MICROSOMAL PROSTAGLANDIN E SYNTHASE-2"/>
    <property type="match status" value="1"/>
</dbReference>
<gene>
    <name evidence="21" type="primary">Ptges2</name>
    <name evidence="21" type="ORF">Anas_10200</name>
</gene>
<evidence type="ECO:0000256" key="18">
    <source>
        <dbReference type="ARBA" id="ARBA00037847"/>
    </source>
</evidence>
<dbReference type="AlphaFoldDB" id="A0A5N5TG27"/>
<sequence>MSIFNNSLFTRGISRFCKLYSYELPSVKYCEKSKLLNINNVNKCYFSVNAVKSPPKSKYPRFLMTLGIGFGVGTIATGLYLYNTYRNINTAILNTATGEEYFLEKAPVKHTVARSIYNPLDKSGFKITLYQFQTCPFCCKVRTFLDYFGFSYDIVEVNSVTHKQTKWTPYRKVPFIVIEQEGTQTVMQLKDSSMIISALMSFINTKDKHLEEIVKGFPTVCFMNEDGKKKTDIMNKYSIFYGERPPGKSDEEILEEKKWRKWVDDVYVHTLSPNVYRTMNESFQAFNWFSEAGDWKEHFKTWERLLVIYVGSLAMYLIGKRLKKRHGLKDDVRSSFYEETNIWLKEVKNRGGKFFGGDEPNLADLGVYGVLTAVEGCNAFQDLLTNTAINDWFSDMKTVVENHQGEKYLNQRGSNL</sequence>
<dbReference type="Pfam" id="PF13417">
    <property type="entry name" value="GST_N_3"/>
    <property type="match status" value="1"/>
</dbReference>
<dbReference type="PROSITE" id="PS00195">
    <property type="entry name" value="GLUTAREDOXIN_1"/>
    <property type="match status" value="1"/>
</dbReference>
<dbReference type="InterPro" id="IPR004045">
    <property type="entry name" value="Glutathione_S-Trfase_N"/>
</dbReference>
<dbReference type="Gene3D" id="6.20.200.30">
    <property type="match status" value="1"/>
</dbReference>
<comment type="subcellular location">
    <subcellularLocation>
        <location evidence="18">Endomembrane system</location>
        <topology evidence="18">Single-pass membrane protein</topology>
    </subcellularLocation>
</comment>
<keyword evidence="5" id="KW-0644">Prostaglandin metabolism</keyword>
<evidence type="ECO:0000256" key="19">
    <source>
        <dbReference type="SAM" id="Phobius"/>
    </source>
</evidence>
<evidence type="ECO:0000259" key="20">
    <source>
        <dbReference type="PROSITE" id="PS50404"/>
    </source>
</evidence>
<evidence type="ECO:0000256" key="4">
    <source>
        <dbReference type="ARBA" id="ARBA00019474"/>
    </source>
</evidence>
<feature type="domain" description="GST N-terminal" evidence="20">
    <location>
        <begin position="125"/>
        <end position="207"/>
    </location>
</feature>
<reference evidence="21 22" key="1">
    <citation type="journal article" date="2019" name="PLoS Biol.">
        <title>Sex chromosomes control vertical transmission of feminizing Wolbachia symbionts in an isopod.</title>
        <authorList>
            <person name="Becking T."/>
            <person name="Chebbi M.A."/>
            <person name="Giraud I."/>
            <person name="Moumen B."/>
            <person name="Laverre T."/>
            <person name="Caubet Y."/>
            <person name="Peccoud J."/>
            <person name="Gilbert C."/>
            <person name="Cordaux R."/>
        </authorList>
    </citation>
    <scope>NUCLEOTIDE SEQUENCE [LARGE SCALE GENOMIC DNA]</scope>
    <source>
        <strain evidence="21">ANa2</strain>
        <tissue evidence="21">Whole body excluding digestive tract and cuticle</tissue>
    </source>
</reference>
<dbReference type="SUPFAM" id="SSF52833">
    <property type="entry name" value="Thioredoxin-like"/>
    <property type="match status" value="1"/>
</dbReference>